<keyword evidence="2" id="KW-1185">Reference proteome</keyword>
<reference evidence="1" key="2">
    <citation type="submission" date="2020-06" db="EMBL/GenBank/DDBJ databases">
        <title>Helianthus annuus Genome sequencing and assembly Release 2.</title>
        <authorList>
            <person name="Gouzy J."/>
            <person name="Langlade N."/>
            <person name="Munos S."/>
        </authorList>
    </citation>
    <scope>NUCLEOTIDE SEQUENCE</scope>
    <source>
        <tissue evidence="1">Leaves</tissue>
    </source>
</reference>
<proteinExistence type="predicted"/>
<protein>
    <submittedName>
        <fullName evidence="1">Uncharacterized protein</fullName>
    </submittedName>
</protein>
<accession>A0A9K3I973</accession>
<evidence type="ECO:0000313" key="1">
    <source>
        <dbReference type="EMBL" id="KAF5792250.1"/>
    </source>
</evidence>
<dbReference type="Proteomes" id="UP000215914">
    <property type="component" value="Unassembled WGS sequence"/>
</dbReference>
<sequence length="109" mass="11368">MMSKPYLIAAGLHSGCAIFSNTAIPLTCGQAIDVPHLILNSTRRVSFSNPEGLALPLQPARIFTPGAMMSGLSRCCAFGFGPLPLNAATIGDGWTPNLVPSNEIVASEL</sequence>
<gene>
    <name evidence="1" type="ORF">HanXRQr2_Chr09g0403891</name>
</gene>
<reference evidence="1" key="1">
    <citation type="journal article" date="2017" name="Nature">
        <title>The sunflower genome provides insights into oil metabolism, flowering and Asterid evolution.</title>
        <authorList>
            <person name="Badouin H."/>
            <person name="Gouzy J."/>
            <person name="Grassa C.J."/>
            <person name="Murat F."/>
            <person name="Staton S.E."/>
            <person name="Cottret L."/>
            <person name="Lelandais-Briere C."/>
            <person name="Owens G.L."/>
            <person name="Carrere S."/>
            <person name="Mayjonade B."/>
            <person name="Legrand L."/>
            <person name="Gill N."/>
            <person name="Kane N.C."/>
            <person name="Bowers J.E."/>
            <person name="Hubner S."/>
            <person name="Bellec A."/>
            <person name="Berard A."/>
            <person name="Berges H."/>
            <person name="Blanchet N."/>
            <person name="Boniface M.C."/>
            <person name="Brunel D."/>
            <person name="Catrice O."/>
            <person name="Chaidir N."/>
            <person name="Claudel C."/>
            <person name="Donnadieu C."/>
            <person name="Faraut T."/>
            <person name="Fievet G."/>
            <person name="Helmstetter N."/>
            <person name="King M."/>
            <person name="Knapp S.J."/>
            <person name="Lai Z."/>
            <person name="Le Paslier M.C."/>
            <person name="Lippi Y."/>
            <person name="Lorenzon L."/>
            <person name="Mandel J.R."/>
            <person name="Marage G."/>
            <person name="Marchand G."/>
            <person name="Marquand E."/>
            <person name="Bret-Mestries E."/>
            <person name="Morien E."/>
            <person name="Nambeesan S."/>
            <person name="Nguyen T."/>
            <person name="Pegot-Espagnet P."/>
            <person name="Pouilly N."/>
            <person name="Raftis F."/>
            <person name="Sallet E."/>
            <person name="Schiex T."/>
            <person name="Thomas J."/>
            <person name="Vandecasteele C."/>
            <person name="Vares D."/>
            <person name="Vear F."/>
            <person name="Vautrin S."/>
            <person name="Crespi M."/>
            <person name="Mangin B."/>
            <person name="Burke J.M."/>
            <person name="Salse J."/>
            <person name="Munos S."/>
            <person name="Vincourt P."/>
            <person name="Rieseberg L.H."/>
            <person name="Langlade N.B."/>
        </authorList>
    </citation>
    <scope>NUCLEOTIDE SEQUENCE</scope>
    <source>
        <tissue evidence="1">Leaves</tissue>
    </source>
</reference>
<comment type="caution">
    <text evidence="1">The sequence shown here is derived from an EMBL/GenBank/DDBJ whole genome shotgun (WGS) entry which is preliminary data.</text>
</comment>
<dbReference type="EMBL" id="MNCJ02000324">
    <property type="protein sequence ID" value="KAF5792250.1"/>
    <property type="molecule type" value="Genomic_DNA"/>
</dbReference>
<evidence type="ECO:0000313" key="2">
    <source>
        <dbReference type="Proteomes" id="UP000215914"/>
    </source>
</evidence>
<dbReference type="Gramene" id="mRNA:HanXRQr2_Chr09g0403891">
    <property type="protein sequence ID" value="mRNA:HanXRQr2_Chr09g0403891"/>
    <property type="gene ID" value="HanXRQr2_Chr09g0403891"/>
</dbReference>
<dbReference type="AlphaFoldDB" id="A0A9K3I973"/>
<organism evidence="1 2">
    <name type="scientific">Helianthus annuus</name>
    <name type="common">Common sunflower</name>
    <dbReference type="NCBI Taxonomy" id="4232"/>
    <lineage>
        <taxon>Eukaryota</taxon>
        <taxon>Viridiplantae</taxon>
        <taxon>Streptophyta</taxon>
        <taxon>Embryophyta</taxon>
        <taxon>Tracheophyta</taxon>
        <taxon>Spermatophyta</taxon>
        <taxon>Magnoliopsida</taxon>
        <taxon>eudicotyledons</taxon>
        <taxon>Gunneridae</taxon>
        <taxon>Pentapetalae</taxon>
        <taxon>asterids</taxon>
        <taxon>campanulids</taxon>
        <taxon>Asterales</taxon>
        <taxon>Asteraceae</taxon>
        <taxon>Asteroideae</taxon>
        <taxon>Heliantheae alliance</taxon>
        <taxon>Heliantheae</taxon>
        <taxon>Helianthus</taxon>
    </lineage>
</organism>
<name>A0A9K3I973_HELAN</name>